<protein>
    <submittedName>
        <fullName evidence="5">Tryparedoxin</fullName>
    </submittedName>
</protein>
<dbReference type="InterPro" id="IPR013087">
    <property type="entry name" value="Znf_C2H2_type"/>
</dbReference>
<dbReference type="PROSITE" id="PS00194">
    <property type="entry name" value="THIOREDOXIN_1"/>
    <property type="match status" value="1"/>
</dbReference>
<keyword evidence="1" id="KW-0862">Zinc</keyword>
<evidence type="ECO:0000256" key="1">
    <source>
        <dbReference type="PROSITE-ProRule" id="PRU00042"/>
    </source>
</evidence>
<dbReference type="PROSITE" id="PS50157">
    <property type="entry name" value="ZINC_FINGER_C2H2_2"/>
    <property type="match status" value="1"/>
</dbReference>
<dbReference type="AlphaFoldDB" id="A0A1Q9CHD3"/>
<evidence type="ECO:0000259" key="3">
    <source>
        <dbReference type="PROSITE" id="PS50157"/>
    </source>
</evidence>
<keyword evidence="6" id="KW-1185">Reference proteome</keyword>
<dbReference type="PROSITE" id="PS50878">
    <property type="entry name" value="RT_POL"/>
    <property type="match status" value="1"/>
</dbReference>
<feature type="region of interest" description="Disordered" evidence="2">
    <location>
        <begin position="1089"/>
        <end position="1142"/>
    </location>
</feature>
<sequence>MEALLGTSLQTKVLKDKKLGSGVVLKGEGRGGEGGEVRKAVLLYFSAHWCPPCRGFTPVLAKAYTDYAEKDVEEMPWACVPYADRAKKAPPQTGRNRLDARLWMDPRATVAAALAAMTCPPVSWTVDSTTHVDSLHRHLFSHMEGVKIDVQEAPRNPALTAQTFAMVREHRHLRRCSRHSLRRADKAYLQLCFHAWRFGQRTADNLRTQDRKCRIGAARAWAIHYRHVKQMRAAMWRDKAAFTRRGIEQSRADGPAAFAHKLRAILRTGRRYRAPALLPSLTGEPGGPTTKEDVADSFGRFFAVAERASPQPVCDLMQDAGRRQKHECIAGDTLPSLACLASGFASLQKGRAPGISGIPSEVFRSNPMLLALHYYPVVCKLFLRDPAPMQWRGGLSTSVPKPGKPSDRHLGYRAIMLLEGDNKALQKAMRPALLQALPQLGTPDQMGGRPGFGLSLPAACVKAHLANLKRTRTSGAVIFIDSASAYYSITKDFLALSWEQKQNEELLRARARVLFDTVELQEDFIQVLRESADDVSAALSPALQTFLQKQLDRTWYMCRVDSAEAYVANSGTAPGSPLADVMFSLIFGKLLSRIAQFLQESGLQAAFASQGGPGHTPTWADDVSILLRTGTAAEVPDAVAQVTGFFTDELQRIGLRANHGAGKTEALLCLHGPGARQVKRDIFCSESPMIPFTTARNAGHIRVAPAYEYLGSTIQADGFSLPDIRHRLKLARDMFRPVKNRILRNPCLTKAEKTAVVKGRILTRFLYGSGLWSIRTQKEADAVSEAIFGFFRGAFRPIIGFTSQGYTNVEVAGALELPLPEELLHVERVRTAGQIAKGDLPGVLEELAQDEGWWPQVLRALREVGVYVGGSSSLEAVLPTLQRPQAVLRAACKAYLAKGIKARCVPAESLRPRPPSEGVCITAASSDRLPWRCDQCAAAFATRRSLAVHAAKHHNQRAVQTICAIGTRLKPDGSVVSENGRGEALLPVLANEGYSTFREALLPVPGASGARLGLPRSRIRSANMQCQAFASPIVRRDRSEARKRTLRFHASTIMEGTLPTTSAATAAASHYESESDRVTTRVSTPWATPMNMTRTWSDDGHSQTSGLSRGPSLEAFSPPISPVDTERKDSLDNFLSEREESR</sequence>
<dbReference type="InterPro" id="IPR000477">
    <property type="entry name" value="RT_dom"/>
</dbReference>
<dbReference type="PROSITE" id="PS00028">
    <property type="entry name" value="ZINC_FINGER_C2H2_1"/>
    <property type="match status" value="1"/>
</dbReference>
<comment type="caution">
    <text evidence="5">The sequence shown here is derived from an EMBL/GenBank/DDBJ whole genome shotgun (WGS) entry which is preliminary data.</text>
</comment>
<dbReference type="OrthoDB" id="430871at2759"/>
<evidence type="ECO:0000313" key="6">
    <source>
        <dbReference type="Proteomes" id="UP000186817"/>
    </source>
</evidence>
<dbReference type="InterPro" id="IPR017937">
    <property type="entry name" value="Thioredoxin_CS"/>
</dbReference>
<dbReference type="InterPro" id="IPR036249">
    <property type="entry name" value="Thioredoxin-like_sf"/>
</dbReference>
<feature type="domain" description="C2H2-type" evidence="3">
    <location>
        <begin position="931"/>
        <end position="958"/>
    </location>
</feature>
<evidence type="ECO:0000256" key="2">
    <source>
        <dbReference type="SAM" id="MobiDB-lite"/>
    </source>
</evidence>
<name>A0A1Q9CHD3_SYMMI</name>
<dbReference type="Gene3D" id="3.40.30.10">
    <property type="entry name" value="Glutaredoxin"/>
    <property type="match status" value="1"/>
</dbReference>
<proteinExistence type="predicted"/>
<feature type="compositionally biased region" description="Basic and acidic residues" evidence="2">
    <location>
        <begin position="1124"/>
        <end position="1142"/>
    </location>
</feature>
<dbReference type="SUPFAM" id="SSF52833">
    <property type="entry name" value="Thioredoxin-like"/>
    <property type="match status" value="1"/>
</dbReference>
<reference evidence="5 6" key="1">
    <citation type="submission" date="2016-02" db="EMBL/GenBank/DDBJ databases">
        <title>Genome analysis of coral dinoflagellate symbionts highlights evolutionary adaptations to a symbiotic lifestyle.</title>
        <authorList>
            <person name="Aranda M."/>
            <person name="Li Y."/>
            <person name="Liew Y.J."/>
            <person name="Baumgarten S."/>
            <person name="Simakov O."/>
            <person name="Wilson M."/>
            <person name="Piel J."/>
            <person name="Ashoor H."/>
            <person name="Bougouffa S."/>
            <person name="Bajic V.B."/>
            <person name="Ryu T."/>
            <person name="Ravasi T."/>
            <person name="Bayer T."/>
            <person name="Micklem G."/>
            <person name="Kim H."/>
            <person name="Bhak J."/>
            <person name="Lajeunesse T.C."/>
            <person name="Voolstra C.R."/>
        </authorList>
    </citation>
    <scope>NUCLEOTIDE SEQUENCE [LARGE SCALE GENOMIC DNA]</scope>
    <source>
        <strain evidence="5 6">CCMP2467</strain>
    </source>
</reference>
<evidence type="ECO:0000259" key="4">
    <source>
        <dbReference type="PROSITE" id="PS50878"/>
    </source>
</evidence>
<dbReference type="PANTHER" id="PTHR19446">
    <property type="entry name" value="REVERSE TRANSCRIPTASES"/>
    <property type="match status" value="1"/>
</dbReference>
<dbReference type="EMBL" id="LSRX01001202">
    <property type="protein sequence ID" value="OLP82344.1"/>
    <property type="molecule type" value="Genomic_DNA"/>
</dbReference>
<evidence type="ECO:0000313" key="5">
    <source>
        <dbReference type="EMBL" id="OLP82344.1"/>
    </source>
</evidence>
<feature type="domain" description="Reverse transcriptase" evidence="4">
    <location>
        <begin position="380"/>
        <end position="714"/>
    </location>
</feature>
<keyword evidence="1" id="KW-0479">Metal-binding</keyword>
<keyword evidence="1" id="KW-0863">Zinc-finger</keyword>
<dbReference type="Proteomes" id="UP000186817">
    <property type="component" value="Unassembled WGS sequence"/>
</dbReference>
<accession>A0A1Q9CHD3</accession>
<organism evidence="5 6">
    <name type="scientific">Symbiodinium microadriaticum</name>
    <name type="common">Dinoflagellate</name>
    <name type="synonym">Zooxanthella microadriatica</name>
    <dbReference type="NCBI Taxonomy" id="2951"/>
    <lineage>
        <taxon>Eukaryota</taxon>
        <taxon>Sar</taxon>
        <taxon>Alveolata</taxon>
        <taxon>Dinophyceae</taxon>
        <taxon>Suessiales</taxon>
        <taxon>Symbiodiniaceae</taxon>
        <taxon>Symbiodinium</taxon>
    </lineage>
</organism>
<dbReference type="GO" id="GO:0008270">
    <property type="term" value="F:zinc ion binding"/>
    <property type="evidence" value="ECO:0007669"/>
    <property type="project" value="UniProtKB-KW"/>
</dbReference>
<gene>
    <name evidence="5" type="ORF">AK812_SmicGene37005</name>
</gene>